<dbReference type="OrthoDB" id="440385at2759"/>
<reference evidence="9" key="1">
    <citation type="submission" date="2023-01" db="EMBL/GenBank/DDBJ databases">
        <title>Genome assembly of the deep-sea coral Lophelia pertusa.</title>
        <authorList>
            <person name="Herrera S."/>
            <person name="Cordes E."/>
        </authorList>
    </citation>
    <scope>NUCLEOTIDE SEQUENCE</scope>
    <source>
        <strain evidence="9">USNM1676648</strain>
        <tissue evidence="9">Polyp</tissue>
    </source>
</reference>
<comment type="caution">
    <text evidence="9">The sequence shown here is derived from an EMBL/GenBank/DDBJ whole genome shotgun (WGS) entry which is preliminary data.</text>
</comment>
<dbReference type="InterPro" id="IPR006977">
    <property type="entry name" value="Yip1_dom"/>
</dbReference>
<dbReference type="InterPro" id="IPR045231">
    <property type="entry name" value="Yip1/4-like"/>
</dbReference>
<sequence>MTAHLRNPTTTSVWCKPSNKRNSEQTKHQRYNNVDYGEQKEQPYGGYNYNQQYPDYGQTAQQQVPSYGYPSAPNAQGFYDSSSSYEYGGNLSYDYGASGPTTLRSGSSGGYGIEGSMRPRQTSEDYTSFEDEPPLLEELGINFEHIWQKTLSVLNALQHTEANIMDDTDLAGPLVFCLAFGGCLLLSGKVHGFGYIYGVGLLGCVCMYAILNLMSMTGVDIGCVISVLGYCLLPMVLLSCISILLSLQGILGTLLTATTIGWCSLSASKLFVQCLPWTRNNFLLLILVLCCTACLALLTVF</sequence>
<feature type="transmembrane region" description="Helical" evidence="6">
    <location>
        <begin position="250"/>
        <end position="270"/>
    </location>
</feature>
<evidence type="ECO:0000256" key="5">
    <source>
        <dbReference type="ARBA" id="ARBA00023136"/>
    </source>
</evidence>
<comment type="subcellular location">
    <subcellularLocation>
        <location evidence="6">Golgi apparatus membrane</location>
        <topology evidence="6">Multi-pass membrane protein</topology>
    </subcellularLocation>
    <subcellularLocation>
        <location evidence="1">Membrane</location>
        <topology evidence="1">Multi-pass membrane protein</topology>
    </subcellularLocation>
</comment>
<evidence type="ECO:0000256" key="3">
    <source>
        <dbReference type="ARBA" id="ARBA00022692"/>
    </source>
</evidence>
<feature type="transmembrane region" description="Helical" evidence="6">
    <location>
        <begin position="221"/>
        <end position="244"/>
    </location>
</feature>
<feature type="transmembrane region" description="Helical" evidence="6">
    <location>
        <begin position="282"/>
        <end position="300"/>
    </location>
</feature>
<evidence type="ECO:0000313" key="9">
    <source>
        <dbReference type="EMBL" id="KAJ7357628.1"/>
    </source>
</evidence>
<organism evidence="9 10">
    <name type="scientific">Desmophyllum pertusum</name>
    <dbReference type="NCBI Taxonomy" id="174260"/>
    <lineage>
        <taxon>Eukaryota</taxon>
        <taxon>Metazoa</taxon>
        <taxon>Cnidaria</taxon>
        <taxon>Anthozoa</taxon>
        <taxon>Hexacorallia</taxon>
        <taxon>Scleractinia</taxon>
        <taxon>Caryophylliina</taxon>
        <taxon>Caryophylliidae</taxon>
        <taxon>Desmophyllum</taxon>
    </lineage>
</organism>
<feature type="domain" description="Yip1" evidence="8">
    <location>
        <begin position="164"/>
        <end position="299"/>
    </location>
</feature>
<dbReference type="GO" id="GO:0000139">
    <property type="term" value="C:Golgi membrane"/>
    <property type="evidence" value="ECO:0007669"/>
    <property type="project" value="UniProtKB-SubCell"/>
</dbReference>
<keyword evidence="3 6" id="KW-0812">Transmembrane</keyword>
<dbReference type="Pfam" id="PF04893">
    <property type="entry name" value="Yip1"/>
    <property type="match status" value="1"/>
</dbReference>
<protein>
    <recommendedName>
        <fullName evidence="6">Protein YIPF</fullName>
    </recommendedName>
</protein>
<evidence type="ECO:0000256" key="6">
    <source>
        <dbReference type="RuleBase" id="RU361264"/>
    </source>
</evidence>
<gene>
    <name evidence="9" type="ORF">OS493_023757</name>
</gene>
<evidence type="ECO:0000259" key="8">
    <source>
        <dbReference type="Pfam" id="PF04893"/>
    </source>
</evidence>
<comment type="similarity">
    <text evidence="2 6">Belongs to the YIP1 family.</text>
</comment>
<proteinExistence type="inferred from homology"/>
<keyword evidence="4 6" id="KW-1133">Transmembrane helix</keyword>
<dbReference type="AlphaFoldDB" id="A0A9W9YQ29"/>
<accession>A0A9W9YQ29</accession>
<evidence type="ECO:0000256" key="1">
    <source>
        <dbReference type="ARBA" id="ARBA00004141"/>
    </source>
</evidence>
<evidence type="ECO:0000256" key="2">
    <source>
        <dbReference type="ARBA" id="ARBA00010596"/>
    </source>
</evidence>
<feature type="transmembrane region" description="Helical" evidence="6">
    <location>
        <begin position="194"/>
        <end position="214"/>
    </location>
</feature>
<feature type="transmembrane region" description="Helical" evidence="6">
    <location>
        <begin position="170"/>
        <end position="188"/>
    </location>
</feature>
<keyword evidence="10" id="KW-1185">Reference proteome</keyword>
<evidence type="ECO:0000256" key="7">
    <source>
        <dbReference type="SAM" id="MobiDB-lite"/>
    </source>
</evidence>
<feature type="region of interest" description="Disordered" evidence="7">
    <location>
        <begin position="1"/>
        <end position="54"/>
    </location>
</feature>
<evidence type="ECO:0000313" key="10">
    <source>
        <dbReference type="Proteomes" id="UP001163046"/>
    </source>
</evidence>
<dbReference type="EMBL" id="MU827319">
    <property type="protein sequence ID" value="KAJ7357628.1"/>
    <property type="molecule type" value="Genomic_DNA"/>
</dbReference>
<feature type="compositionally biased region" description="Low complexity" evidence="7">
    <location>
        <begin position="42"/>
        <end position="54"/>
    </location>
</feature>
<name>A0A9W9YQ29_9CNID</name>
<dbReference type="GO" id="GO:0005802">
    <property type="term" value="C:trans-Golgi network"/>
    <property type="evidence" value="ECO:0007669"/>
    <property type="project" value="TreeGrafter"/>
</dbReference>
<dbReference type="GO" id="GO:0006888">
    <property type="term" value="P:endoplasmic reticulum to Golgi vesicle-mediated transport"/>
    <property type="evidence" value="ECO:0007669"/>
    <property type="project" value="InterPro"/>
</dbReference>
<dbReference type="PANTHER" id="PTHR21236:SF2">
    <property type="entry name" value="PROTEIN YIPF"/>
    <property type="match status" value="1"/>
</dbReference>
<evidence type="ECO:0000256" key="4">
    <source>
        <dbReference type="ARBA" id="ARBA00022989"/>
    </source>
</evidence>
<dbReference type="Proteomes" id="UP001163046">
    <property type="component" value="Unassembled WGS sequence"/>
</dbReference>
<dbReference type="GO" id="GO:0048280">
    <property type="term" value="P:vesicle fusion with Golgi apparatus"/>
    <property type="evidence" value="ECO:0007669"/>
    <property type="project" value="TreeGrafter"/>
</dbReference>
<dbReference type="PANTHER" id="PTHR21236">
    <property type="entry name" value="GOLGI MEMBRANE PROTEIN YIP1"/>
    <property type="match status" value="1"/>
</dbReference>
<keyword evidence="5 6" id="KW-0472">Membrane</keyword>